<feature type="transmembrane region" description="Helical" evidence="1">
    <location>
        <begin position="49"/>
        <end position="67"/>
    </location>
</feature>
<evidence type="ECO:0008006" key="4">
    <source>
        <dbReference type="Google" id="ProtNLM"/>
    </source>
</evidence>
<keyword evidence="1" id="KW-1133">Transmembrane helix</keyword>
<dbReference type="Proteomes" id="UP000662814">
    <property type="component" value="Chromosome"/>
</dbReference>
<protein>
    <recommendedName>
        <fullName evidence="4">Cardiolipin synthase N-terminal domain-containing protein</fullName>
    </recommendedName>
</protein>
<evidence type="ECO:0000313" key="3">
    <source>
        <dbReference type="Proteomes" id="UP000662814"/>
    </source>
</evidence>
<accession>A0ABX6YH20</accession>
<dbReference type="RefSeq" id="WP_166987598.1">
    <property type="nucleotide sequence ID" value="NZ_CP061169.1"/>
</dbReference>
<keyword evidence="1" id="KW-0472">Membrane</keyword>
<dbReference type="EMBL" id="CP061169">
    <property type="protein sequence ID" value="QPZ38052.1"/>
    <property type="molecule type" value="Genomic_DNA"/>
</dbReference>
<evidence type="ECO:0000256" key="1">
    <source>
        <dbReference type="SAM" id="Phobius"/>
    </source>
</evidence>
<name>A0ABX6YH20_9MICO</name>
<proteinExistence type="predicted"/>
<keyword evidence="1" id="KW-0812">Transmembrane</keyword>
<gene>
    <name evidence="2" type="ORF">HCR76_14860</name>
</gene>
<organism evidence="2 3">
    <name type="scientific">Paramicrobacterium chengjingii</name>
    <dbReference type="NCBI Taxonomy" id="2769067"/>
    <lineage>
        <taxon>Bacteria</taxon>
        <taxon>Bacillati</taxon>
        <taxon>Actinomycetota</taxon>
        <taxon>Actinomycetes</taxon>
        <taxon>Micrococcales</taxon>
        <taxon>Microbacteriaceae</taxon>
        <taxon>Paramicrobacterium</taxon>
    </lineage>
</organism>
<evidence type="ECO:0000313" key="2">
    <source>
        <dbReference type="EMBL" id="QPZ38052.1"/>
    </source>
</evidence>
<sequence>MAKTTWKELSAGKRTFIVLLIMVQLALTGAAHADIAKSRESELTASKRTWRMISLIDVVGPLAYFLAGRRR</sequence>
<keyword evidence="3" id="KW-1185">Reference proteome</keyword>
<reference evidence="2 3" key="1">
    <citation type="submission" date="2020-12" db="EMBL/GenBank/DDBJ databases">
        <title>Microbacterium sp. HY060.</title>
        <authorList>
            <person name="Zhou J."/>
        </authorList>
    </citation>
    <scope>NUCLEOTIDE SEQUENCE [LARGE SCALE GENOMIC DNA]</scope>
    <source>
        <strain evidence="2 3">HY60</strain>
    </source>
</reference>